<dbReference type="Proteomes" id="UP001620405">
    <property type="component" value="Unassembled WGS sequence"/>
</dbReference>
<feature type="transmembrane region" description="Helical" evidence="1">
    <location>
        <begin position="123"/>
        <end position="143"/>
    </location>
</feature>
<evidence type="ECO:0008006" key="4">
    <source>
        <dbReference type="Google" id="ProtNLM"/>
    </source>
</evidence>
<dbReference type="EMBL" id="JADIKG010000010">
    <property type="protein sequence ID" value="MFK2872523.1"/>
    <property type="molecule type" value="Genomic_DNA"/>
</dbReference>
<protein>
    <recommendedName>
        <fullName evidence="4">Histidine kinase</fullName>
    </recommendedName>
</protein>
<comment type="caution">
    <text evidence="2">The sequence shown here is derived from an EMBL/GenBank/DDBJ whole genome shotgun (WGS) entry which is preliminary data.</text>
</comment>
<evidence type="ECO:0000313" key="2">
    <source>
        <dbReference type="EMBL" id="MFK2872523.1"/>
    </source>
</evidence>
<name>A0ABW8ISM7_9GAMM</name>
<accession>A0ABW8ISM7</accession>
<feature type="transmembrane region" description="Helical" evidence="1">
    <location>
        <begin position="163"/>
        <end position="185"/>
    </location>
</feature>
<dbReference type="RefSeq" id="WP_284400092.1">
    <property type="nucleotide sequence ID" value="NZ_BSNQ01000005.1"/>
</dbReference>
<keyword evidence="1" id="KW-1133">Transmembrane helix</keyword>
<evidence type="ECO:0000256" key="1">
    <source>
        <dbReference type="SAM" id="Phobius"/>
    </source>
</evidence>
<feature type="transmembrane region" description="Helical" evidence="1">
    <location>
        <begin position="91"/>
        <end position="111"/>
    </location>
</feature>
<keyword evidence="1" id="KW-0472">Membrane</keyword>
<feature type="transmembrane region" description="Helical" evidence="1">
    <location>
        <begin position="21"/>
        <end position="39"/>
    </location>
</feature>
<sequence length="560" mass="63283">MAHRTRQLGVWNMGKAILQREWFRQLAVLAGYLSVYAALHPFSDAQWSLIAPVRLACLLFLPYRYWLSLAIGDSIAQGCVSLPHGKDFGWLWAYSSLVPDVLFAMPIVWWCRRQWGLFPAKRLVNFQVLWLCSLMASAVWALANFGEIALAKRDPTLPVGSSMLALLFIGKYITILAILPWVLMARMEYLSETPWKQRLGELARNIFAADTLALSLSALLFLLWVSHHSHEDARQLSLLAISLPAAWLTFKPGWRAATLGATPAILCVVSLLRDWPDPSVFQSETFIAVTVTFLLASGARITAQRHRDEKERFDAEQIIHLARQNIHLNETRLRKSAQALKLAGSTLHLTQHQLLARFHSLLPANEARRYYRQATTAQDQVNQLADSMHPSAWRERGLPAALHETIKGFLSDLGVAYGCEIKDRRLSSLPPVVHMAIYRLACESIAHINTQMTCSRVQLYLRDGVTNDVHWVVLRVEGIMEKAQINDAVYDTSERQLLASKLGSHGFGLDTLRNHARLFDGELHERITLKGIRHTYLLIGESNRSLQRSTISATTHPWVT</sequence>
<gene>
    <name evidence="2" type="ORF">ISP13_03190</name>
</gene>
<evidence type="ECO:0000313" key="3">
    <source>
        <dbReference type="Proteomes" id="UP001620405"/>
    </source>
</evidence>
<organism evidence="2 3">
    <name type="scientific">Dyella lipolytica</name>
    <dbReference type="NCBI Taxonomy" id="1867835"/>
    <lineage>
        <taxon>Bacteria</taxon>
        <taxon>Pseudomonadati</taxon>
        <taxon>Pseudomonadota</taxon>
        <taxon>Gammaproteobacteria</taxon>
        <taxon>Lysobacterales</taxon>
        <taxon>Rhodanobacteraceae</taxon>
        <taxon>Dyella</taxon>
    </lineage>
</organism>
<feature type="transmembrane region" description="Helical" evidence="1">
    <location>
        <begin position="206"/>
        <end position="227"/>
    </location>
</feature>
<reference evidence="2 3" key="1">
    <citation type="submission" date="2020-10" db="EMBL/GenBank/DDBJ databases">
        <title>Phylogeny of dyella-like bacteria.</title>
        <authorList>
            <person name="Fu J."/>
        </authorList>
    </citation>
    <scope>NUCLEOTIDE SEQUENCE [LARGE SCALE GENOMIC DNA]</scope>
    <source>
        <strain evidence="2 3">DHOB07</strain>
    </source>
</reference>
<keyword evidence="3" id="KW-1185">Reference proteome</keyword>
<proteinExistence type="predicted"/>
<keyword evidence="1" id="KW-0812">Transmembrane</keyword>